<dbReference type="Proteomes" id="UP001301442">
    <property type="component" value="Chromosome"/>
</dbReference>
<reference evidence="1 2" key="1">
    <citation type="submission" date="2023-09" db="EMBL/GenBank/DDBJ databases">
        <authorList>
            <person name="Qi X."/>
        </authorList>
    </citation>
    <scope>NUCLEOTIDE SEQUENCE [LARGE SCALE GENOMIC DNA]</scope>
    <source>
        <strain evidence="1 2">S1-1</strain>
    </source>
</reference>
<dbReference type="PANTHER" id="PTHR36932:SF1">
    <property type="entry name" value="CAPSULAR POLYSACCHARIDE BIOSYNTHESIS PROTEIN"/>
    <property type="match status" value="1"/>
</dbReference>
<dbReference type="GO" id="GO:0016874">
    <property type="term" value="F:ligase activity"/>
    <property type="evidence" value="ECO:0007669"/>
    <property type="project" value="UniProtKB-KW"/>
</dbReference>
<dbReference type="EMBL" id="CP136600">
    <property type="protein sequence ID" value="WOH36640.1"/>
    <property type="molecule type" value="Genomic_DNA"/>
</dbReference>
<dbReference type="PANTHER" id="PTHR36932">
    <property type="entry name" value="CAPSULAR POLYSACCHARIDE BIOSYNTHESIS PROTEIN"/>
    <property type="match status" value="1"/>
</dbReference>
<evidence type="ECO:0000313" key="1">
    <source>
        <dbReference type="EMBL" id="WOH36640.1"/>
    </source>
</evidence>
<gene>
    <name evidence="1" type="ORF">RI844_14855</name>
</gene>
<evidence type="ECO:0000313" key="2">
    <source>
        <dbReference type="Proteomes" id="UP001301442"/>
    </source>
</evidence>
<dbReference type="SUPFAM" id="SSF56801">
    <property type="entry name" value="Acetyl-CoA synthetase-like"/>
    <property type="match status" value="1"/>
</dbReference>
<dbReference type="InterPro" id="IPR053158">
    <property type="entry name" value="CapK_Type1_Caps_Biosynth"/>
</dbReference>
<keyword evidence="2" id="KW-1185">Reference proteome</keyword>
<protein>
    <submittedName>
        <fullName evidence="1">Phenylacetate--CoA ligase family protein</fullName>
    </submittedName>
</protein>
<proteinExistence type="predicted"/>
<name>A0ABZ0GLS7_9GAMM</name>
<keyword evidence="1" id="KW-0436">Ligase</keyword>
<dbReference type="RefSeq" id="WP_348395452.1">
    <property type="nucleotide sequence ID" value="NZ_CP136600.1"/>
</dbReference>
<organism evidence="1 2">
    <name type="scientific">Thalassotalea fonticola</name>
    <dbReference type="NCBI Taxonomy" id="3065649"/>
    <lineage>
        <taxon>Bacteria</taxon>
        <taxon>Pseudomonadati</taxon>
        <taxon>Pseudomonadota</taxon>
        <taxon>Gammaproteobacteria</taxon>
        <taxon>Alteromonadales</taxon>
        <taxon>Colwelliaceae</taxon>
        <taxon>Thalassotalea</taxon>
    </lineage>
</organism>
<dbReference type="InterPro" id="IPR042099">
    <property type="entry name" value="ANL_N_sf"/>
</dbReference>
<dbReference type="Gene3D" id="3.40.50.12780">
    <property type="entry name" value="N-terminal domain of ligase-like"/>
    <property type="match status" value="1"/>
</dbReference>
<sequence>MNVYEKLFKSCLFPVYEKLHGRNTTTLLKAAQQRLNGDLQHLKFFQLAQLKKLLSFCQQQVPYYQKQWQQLGFNPQDVNSIDDLQQLPVLTKQLVSEHYDELIPSTKRETNIKKSTGGSTGRPFHFELDKYSDETRQAIMWRGYGWLQAGLGRKTWYLWGVELGKLNWLKRVKDWSYHRFHNRKIANSFLLNQHTFCDYIEEINAYQPQAIVSYVAPLYALAKFINSQKITVFPPQIILTGAEALLEYQRQEIELAFKCKVINTYGCREFMLIAAECAKQQGLHINIDQLVVETVDEQLQQIYDEPGDILITDLHNYGMPLIRYMNGDQACLSNRVCSCGNPLPIMENISGRKLDIIRNVEGGVLPGEFFPHLIKDFKGIERFQVKQKMLASIDLYYQVNKHFIGDELTQIEQQVKLLLSDSFKVNFHLVESIALSKSGKHRVTISELEQ</sequence>
<accession>A0ABZ0GLS7</accession>